<protein>
    <recommendedName>
        <fullName evidence="1">FMN-binding domain-containing protein</fullName>
    </recommendedName>
</protein>
<sequence>MNNKMKKIALLYLFILAQSINPIFSQHKGNGNEIPVLKEISGFQEVKKIFPQAHELAQINDVWHKIVDNQKQTLGYCISSKPYSEGIKGYHAATPVLIILDKEKTIKRVTLLSHYETQSYVEMLKQNKFFASWEGKTIKDAMNAKASPDSYSGATITAVSIRRNIDIILRKAYENRF</sequence>
<dbReference type="GO" id="GO:0016020">
    <property type="term" value="C:membrane"/>
    <property type="evidence" value="ECO:0007669"/>
    <property type="project" value="InterPro"/>
</dbReference>
<dbReference type="EMBL" id="VSSQ01000352">
    <property type="protein sequence ID" value="MPL92240.1"/>
    <property type="molecule type" value="Genomic_DNA"/>
</dbReference>
<organism evidence="2">
    <name type="scientific">bioreactor metagenome</name>
    <dbReference type="NCBI Taxonomy" id="1076179"/>
    <lineage>
        <taxon>unclassified sequences</taxon>
        <taxon>metagenomes</taxon>
        <taxon>ecological metagenomes</taxon>
    </lineage>
</organism>
<proteinExistence type="predicted"/>
<accession>A0A644VM35</accession>
<dbReference type="Pfam" id="PF04205">
    <property type="entry name" value="FMN_bind"/>
    <property type="match status" value="1"/>
</dbReference>
<gene>
    <name evidence="2" type="ORF">SDC9_38337</name>
</gene>
<feature type="domain" description="FMN-binding" evidence="1">
    <location>
        <begin position="89"/>
        <end position="162"/>
    </location>
</feature>
<reference evidence="2" key="1">
    <citation type="submission" date="2019-08" db="EMBL/GenBank/DDBJ databases">
        <authorList>
            <person name="Kucharzyk K."/>
            <person name="Murdoch R.W."/>
            <person name="Higgins S."/>
            <person name="Loffler F."/>
        </authorList>
    </citation>
    <scope>NUCLEOTIDE SEQUENCE</scope>
</reference>
<dbReference type="AlphaFoldDB" id="A0A644VM35"/>
<comment type="caution">
    <text evidence="2">The sequence shown here is derived from an EMBL/GenBank/DDBJ whole genome shotgun (WGS) entry which is preliminary data.</text>
</comment>
<name>A0A644VM35_9ZZZZ</name>
<evidence type="ECO:0000313" key="2">
    <source>
        <dbReference type="EMBL" id="MPL92240.1"/>
    </source>
</evidence>
<evidence type="ECO:0000259" key="1">
    <source>
        <dbReference type="Pfam" id="PF04205"/>
    </source>
</evidence>
<dbReference type="InterPro" id="IPR007329">
    <property type="entry name" value="FMN-bd"/>
</dbReference>
<dbReference type="GO" id="GO:0010181">
    <property type="term" value="F:FMN binding"/>
    <property type="evidence" value="ECO:0007669"/>
    <property type="project" value="InterPro"/>
</dbReference>